<feature type="domain" description="Glycosyltransferase 2-like" evidence="3">
    <location>
        <begin position="6"/>
        <end position="130"/>
    </location>
</feature>
<keyword evidence="1" id="KW-0328">Glycosyltransferase</keyword>
<evidence type="ECO:0000256" key="1">
    <source>
        <dbReference type="ARBA" id="ARBA00022676"/>
    </source>
</evidence>
<dbReference type="AlphaFoldDB" id="A0A1M6I2J9"/>
<dbReference type="RefSeq" id="WP_072917836.1">
    <property type="nucleotide sequence ID" value="NZ_FQYQ01000015.1"/>
</dbReference>
<dbReference type="InterPro" id="IPR029044">
    <property type="entry name" value="Nucleotide-diphossugar_trans"/>
</dbReference>
<dbReference type="InterPro" id="IPR001173">
    <property type="entry name" value="Glyco_trans_2-like"/>
</dbReference>
<gene>
    <name evidence="4" type="ORF">SAMN02745725_02193</name>
</gene>
<evidence type="ECO:0000259" key="3">
    <source>
        <dbReference type="Pfam" id="PF00535"/>
    </source>
</evidence>
<dbReference type="EMBL" id="FQYQ01000015">
    <property type="protein sequence ID" value="SHJ28703.1"/>
    <property type="molecule type" value="Genomic_DNA"/>
</dbReference>
<keyword evidence="5" id="KW-1185">Reference proteome</keyword>
<proteinExistence type="predicted"/>
<dbReference type="Proteomes" id="UP000184185">
    <property type="component" value="Unassembled WGS sequence"/>
</dbReference>
<protein>
    <submittedName>
        <fullName evidence="4">Glycosyltransferase involved in cell wall bisynthesis</fullName>
    </submittedName>
</protein>
<dbReference type="GO" id="GO:0016757">
    <property type="term" value="F:glycosyltransferase activity"/>
    <property type="evidence" value="ECO:0007669"/>
    <property type="project" value="UniProtKB-KW"/>
</dbReference>
<dbReference type="Gene3D" id="3.90.550.10">
    <property type="entry name" value="Spore Coat Polysaccharide Biosynthesis Protein SpsA, Chain A"/>
    <property type="match status" value="1"/>
</dbReference>
<dbReference type="Pfam" id="PF00535">
    <property type="entry name" value="Glycos_transf_2"/>
    <property type="match status" value="1"/>
</dbReference>
<name>A0A1M6I2J9_PSEXY</name>
<sequence>MSGKISIIIPVYNVEKYLDQCLESVVNQTYKDLQIILVDDKSPDGSGALCDAWVDKDNRIEVVHKDVNEGLGFARNTGLNYVKGDYILFLDSDDFYDLDLCEKTMTAIKESDADICYFGHKKYVDGKTIDNDYVMNMKDKYEGKEIIDEFLAQIIGQAVDESGLPKIDMSAWRVLYKKDIIFDNNVRFCSEREYLCEDLFFRIELCKFIKKVAVVKENLYNYRYNDDSLTSRYREDRFDASKRLYNKLCESIADIDSADIAERAIRCFMNNLIFCLKQEEFHSKNRYFKALGRIKEYSSDSLVQELLVKYPIDKMKKTNKLLFKMVLNKRAVIVFYLVKAKRIFG</sequence>
<accession>A0A1M6I2J9</accession>
<dbReference type="PANTHER" id="PTHR22916">
    <property type="entry name" value="GLYCOSYLTRANSFERASE"/>
    <property type="match status" value="1"/>
</dbReference>
<organism evidence="4 5">
    <name type="scientific">Pseudobutyrivibrio xylanivorans DSM 14809</name>
    <dbReference type="NCBI Taxonomy" id="1123012"/>
    <lineage>
        <taxon>Bacteria</taxon>
        <taxon>Bacillati</taxon>
        <taxon>Bacillota</taxon>
        <taxon>Clostridia</taxon>
        <taxon>Lachnospirales</taxon>
        <taxon>Lachnospiraceae</taxon>
        <taxon>Pseudobutyrivibrio</taxon>
    </lineage>
</organism>
<reference evidence="4 5" key="1">
    <citation type="submission" date="2016-11" db="EMBL/GenBank/DDBJ databases">
        <authorList>
            <person name="Jaros S."/>
            <person name="Januszkiewicz K."/>
            <person name="Wedrychowicz H."/>
        </authorList>
    </citation>
    <scope>NUCLEOTIDE SEQUENCE [LARGE SCALE GENOMIC DNA]</scope>
    <source>
        <strain evidence="4 5">DSM 14809</strain>
    </source>
</reference>
<dbReference type="PANTHER" id="PTHR22916:SF51">
    <property type="entry name" value="GLYCOSYLTRANSFERASE EPSH-RELATED"/>
    <property type="match status" value="1"/>
</dbReference>
<evidence type="ECO:0000313" key="4">
    <source>
        <dbReference type="EMBL" id="SHJ28703.1"/>
    </source>
</evidence>
<dbReference type="OrthoDB" id="3189257at2"/>
<evidence type="ECO:0000313" key="5">
    <source>
        <dbReference type="Proteomes" id="UP000184185"/>
    </source>
</evidence>
<keyword evidence="2 4" id="KW-0808">Transferase</keyword>
<evidence type="ECO:0000256" key="2">
    <source>
        <dbReference type="ARBA" id="ARBA00022679"/>
    </source>
</evidence>
<dbReference type="SUPFAM" id="SSF53448">
    <property type="entry name" value="Nucleotide-diphospho-sugar transferases"/>
    <property type="match status" value="1"/>
</dbReference>
<dbReference type="CDD" id="cd00761">
    <property type="entry name" value="Glyco_tranf_GTA_type"/>
    <property type="match status" value="1"/>
</dbReference>